<dbReference type="PANTHER" id="PTHR31515">
    <property type="entry name" value="TRANSMEMBRANE PROTEIN-RELATED"/>
    <property type="match status" value="1"/>
</dbReference>
<reference evidence="4" key="1">
    <citation type="submission" date="2020-06" db="EMBL/GenBank/DDBJ databases">
        <title>WGS assembly of Ceratodon purpureus strain R40.</title>
        <authorList>
            <person name="Carey S.B."/>
            <person name="Jenkins J."/>
            <person name="Shu S."/>
            <person name="Lovell J.T."/>
            <person name="Sreedasyam A."/>
            <person name="Maumus F."/>
            <person name="Tiley G.P."/>
            <person name="Fernandez-Pozo N."/>
            <person name="Barry K."/>
            <person name="Chen C."/>
            <person name="Wang M."/>
            <person name="Lipzen A."/>
            <person name="Daum C."/>
            <person name="Saski C.A."/>
            <person name="Payton A.C."/>
            <person name="Mcbreen J.C."/>
            <person name="Conrad R.E."/>
            <person name="Kollar L.M."/>
            <person name="Olsson S."/>
            <person name="Huttunen S."/>
            <person name="Landis J.B."/>
            <person name="Wickett N.J."/>
            <person name="Johnson M.G."/>
            <person name="Rensing S.A."/>
            <person name="Grimwood J."/>
            <person name="Schmutz J."/>
            <person name="Mcdaniel S.F."/>
        </authorList>
    </citation>
    <scope>NUCLEOTIDE SEQUENCE</scope>
    <source>
        <strain evidence="4">R40</strain>
    </source>
</reference>
<feature type="signal peptide" evidence="2">
    <location>
        <begin position="1"/>
        <end position="26"/>
    </location>
</feature>
<accession>A0A8T0J9Y1</accession>
<dbReference type="Proteomes" id="UP000822688">
    <property type="component" value="Chromosome 1"/>
</dbReference>
<gene>
    <name evidence="4" type="ORF">KC19_1G241800</name>
</gene>
<protein>
    <recommendedName>
        <fullName evidence="3">DUF7906 domain-containing protein</fullName>
    </recommendedName>
</protein>
<dbReference type="EMBL" id="CM026421">
    <property type="protein sequence ID" value="KAG0592315.1"/>
    <property type="molecule type" value="Genomic_DNA"/>
</dbReference>
<proteinExistence type="predicted"/>
<organism evidence="4 5">
    <name type="scientific">Ceratodon purpureus</name>
    <name type="common">Fire moss</name>
    <name type="synonym">Dicranum purpureum</name>
    <dbReference type="NCBI Taxonomy" id="3225"/>
    <lineage>
        <taxon>Eukaryota</taxon>
        <taxon>Viridiplantae</taxon>
        <taxon>Streptophyta</taxon>
        <taxon>Embryophyta</taxon>
        <taxon>Bryophyta</taxon>
        <taxon>Bryophytina</taxon>
        <taxon>Bryopsida</taxon>
        <taxon>Dicranidae</taxon>
        <taxon>Pseudoditrichales</taxon>
        <taxon>Ditrichaceae</taxon>
        <taxon>Ceratodon</taxon>
    </lineage>
</organism>
<feature type="transmembrane region" description="Helical" evidence="1">
    <location>
        <begin position="644"/>
        <end position="664"/>
    </location>
</feature>
<dbReference type="OrthoDB" id="18100at2759"/>
<keyword evidence="1" id="KW-1133">Transmembrane helix</keyword>
<dbReference type="AlphaFoldDB" id="A0A8T0J9Y1"/>
<evidence type="ECO:0000313" key="5">
    <source>
        <dbReference type="Proteomes" id="UP000822688"/>
    </source>
</evidence>
<evidence type="ECO:0000256" key="1">
    <source>
        <dbReference type="SAM" id="Phobius"/>
    </source>
</evidence>
<dbReference type="PANTHER" id="PTHR31515:SF4">
    <property type="entry name" value="TRANSMEMBRANE PROTEIN"/>
    <property type="match status" value="1"/>
</dbReference>
<dbReference type="InterPro" id="IPR057228">
    <property type="entry name" value="DUF7906"/>
</dbReference>
<dbReference type="Pfam" id="PF25483">
    <property type="entry name" value="DUF7906"/>
    <property type="match status" value="1"/>
</dbReference>
<keyword evidence="1" id="KW-0812">Transmembrane</keyword>
<feature type="domain" description="DUF7906" evidence="3">
    <location>
        <begin position="86"/>
        <end position="296"/>
    </location>
</feature>
<sequence length="677" mass="76007">MVPAMRIRAVVLVVVAIGLVVGGVEAGYGYGYGLEAAVSKASVDPLGENDTFAAMSPALLRLLAHPVGFDVDKKREELLALESTTLLRVRLVGFSEDRRRLAQLESQLMKYVDALNPDIHANVIGHVPHRMMAKTRISLEVERIQGDLGEKIHDAIHQSISRSTAMRTAWQHHEVPHEVVDDIVRAQLEDPLPSYTIYLLNLRPQTKGKYAYSYGETSGSLHHTTCLGTLWAGKKRYMWVDLAAGPVEYGPASSGEGYVKGEMLPLASNYGVGQENAFAADLASLVWSAAQMLLAPSVRIPVSFEENLEVHIVHIKAGETEPDPYGLDFKAIEAQFLEDNQGLLFSRQSLKFKYASVKLSECSECSAAFSRAIRTYTSRIHLESYGLFLDEYLDSKELHQFLTEFGEELADEGGLKRPEGPVRVVPVYVWDLDTERQLLLDRFHQVMPFRDMVIAVRTIVAQAVIEYSCNGRQLLVSTRNMERPITGAILQSLFGVAPTHVTWSSKHNSTMVDYRWGVGHTPFGPFSETNSLSFAQRDAARRNTILTMLNSTMSSVLDTLQSIKNYGGEKELLGMKHHMEYTQRWNLLVYKLNKVMNSLSHFDFDTALYFLKSSEHDMYALHGLAFIASSEFEASLKCFEEPPFPWIPLLLGVGVVGVLVYVWNMRDKFFVNKKKRF</sequence>
<evidence type="ECO:0000256" key="2">
    <source>
        <dbReference type="SAM" id="SignalP"/>
    </source>
</evidence>
<evidence type="ECO:0000259" key="3">
    <source>
        <dbReference type="Pfam" id="PF25483"/>
    </source>
</evidence>
<name>A0A8T0J9Y1_CERPU</name>
<keyword evidence="1" id="KW-0472">Membrane</keyword>
<feature type="chain" id="PRO_5035875647" description="DUF7906 domain-containing protein" evidence="2">
    <location>
        <begin position="27"/>
        <end position="677"/>
    </location>
</feature>
<keyword evidence="5" id="KW-1185">Reference proteome</keyword>
<evidence type="ECO:0000313" key="4">
    <source>
        <dbReference type="EMBL" id="KAG0592315.1"/>
    </source>
</evidence>
<keyword evidence="2" id="KW-0732">Signal</keyword>
<comment type="caution">
    <text evidence="4">The sequence shown here is derived from an EMBL/GenBank/DDBJ whole genome shotgun (WGS) entry which is preliminary data.</text>
</comment>